<feature type="region of interest" description="Disordered" evidence="2">
    <location>
        <begin position="420"/>
        <end position="448"/>
    </location>
</feature>
<evidence type="ECO:0000256" key="3">
    <source>
        <dbReference type="SAM" id="SignalP"/>
    </source>
</evidence>
<dbReference type="SUPFAM" id="SSF55031">
    <property type="entry name" value="Bacterial exopeptidase dimerisation domain"/>
    <property type="match status" value="1"/>
</dbReference>
<dbReference type="InterPro" id="IPR011650">
    <property type="entry name" value="Peptidase_M20_dimer"/>
</dbReference>
<evidence type="ECO:0000313" key="6">
    <source>
        <dbReference type="Proteomes" id="UP000838763"/>
    </source>
</evidence>
<organism evidence="5 6">
    <name type="scientific">Parascedosporium putredinis</name>
    <dbReference type="NCBI Taxonomy" id="1442378"/>
    <lineage>
        <taxon>Eukaryota</taxon>
        <taxon>Fungi</taxon>
        <taxon>Dikarya</taxon>
        <taxon>Ascomycota</taxon>
        <taxon>Pezizomycotina</taxon>
        <taxon>Sordariomycetes</taxon>
        <taxon>Hypocreomycetidae</taxon>
        <taxon>Microascales</taxon>
        <taxon>Microascaceae</taxon>
        <taxon>Parascedosporium</taxon>
    </lineage>
</organism>
<evidence type="ECO:0000259" key="4">
    <source>
        <dbReference type="Pfam" id="PF07687"/>
    </source>
</evidence>
<feature type="chain" id="PRO_5040391582" description="Peptidase M20 domain-containing protein 2" evidence="3">
    <location>
        <begin position="27"/>
        <end position="448"/>
    </location>
</feature>
<dbReference type="Gene3D" id="3.40.630.10">
    <property type="entry name" value="Zn peptidases"/>
    <property type="match status" value="3"/>
</dbReference>
<reference evidence="5" key="1">
    <citation type="submission" date="2022-11" db="EMBL/GenBank/DDBJ databases">
        <authorList>
            <person name="Scott C."/>
            <person name="Bruce N."/>
        </authorList>
    </citation>
    <scope>NUCLEOTIDE SEQUENCE</scope>
</reference>
<evidence type="ECO:0000256" key="2">
    <source>
        <dbReference type="SAM" id="MobiDB-lite"/>
    </source>
</evidence>
<protein>
    <recommendedName>
        <fullName evidence="1">Peptidase M20 domain-containing protein 2</fullName>
    </recommendedName>
</protein>
<keyword evidence="6" id="KW-1185">Reference proteome</keyword>
<dbReference type="PIRSF" id="PIRSF037226">
    <property type="entry name" value="Amidohydrolase_ACY1L2_prd"/>
    <property type="match status" value="1"/>
</dbReference>
<evidence type="ECO:0000313" key="5">
    <source>
        <dbReference type="EMBL" id="CAI4214301.1"/>
    </source>
</evidence>
<feature type="compositionally biased region" description="Basic and acidic residues" evidence="2">
    <location>
        <begin position="426"/>
        <end position="448"/>
    </location>
</feature>
<dbReference type="Pfam" id="PF07687">
    <property type="entry name" value="M20_dimer"/>
    <property type="match status" value="1"/>
</dbReference>
<dbReference type="EMBL" id="CALLCH030000011">
    <property type="protein sequence ID" value="CAI4214301.1"/>
    <property type="molecule type" value="Genomic_DNA"/>
</dbReference>
<gene>
    <name evidence="5" type="ORF">PPNO1_LOCUS4032</name>
</gene>
<feature type="signal peptide" evidence="3">
    <location>
        <begin position="1"/>
        <end position="26"/>
    </location>
</feature>
<dbReference type="SUPFAM" id="SSF53187">
    <property type="entry name" value="Zn-dependent exopeptidases"/>
    <property type="match status" value="1"/>
</dbReference>
<dbReference type="InterPro" id="IPR017144">
    <property type="entry name" value="Xaa-Arg_dipeptidase"/>
</dbReference>
<dbReference type="Proteomes" id="UP000838763">
    <property type="component" value="Unassembled WGS sequence"/>
</dbReference>
<accession>A0A9P1H0G2</accession>
<dbReference type="PANTHER" id="PTHR30575:SF4">
    <property type="entry name" value="PEPTIDASE M20 DOMAIN-CONTAINING PROTEIN 2"/>
    <property type="match status" value="1"/>
</dbReference>
<sequence length="448" mass="48279">MTLRAVSSNSLLALGLAFCLAGLVPALPQRRADTETSPYVTEVSDYIDSISEELWEINTEIHSNPELGFEEVIAHQLLTDYMSEQDGWTVERSAYNISTAFVAVFEGSGDGPVVSFNAEYALATAHIMREHELPGRVVLYGTPAEEGGAGKVRLLEAGAYADQEVDISLISHPSNLGDTPFMSTTANEKFFVEYFGSEAHAANSPWEGLNAQDAIVLAYNALSMLRQQSETTEIIHGIITSGGSRMNIIPSYASGEFGVRAPTTAALQNLTERVRACFEAGALATGTELNFTMLDNGYAEMINNVVLAHSYTNWFQGLGGEVVPEQIARATQGAASTDQGNVSQEIPSISVLFLIENEDGSIPESGPHTEGFEVAAGTRRAFDKSLMVAKALAGVALDILTVDGLLEAVQEEFENTERAAPTYNHGHGDDHDHSHDGDLHDHAYGHRL</sequence>
<dbReference type="CDD" id="cd05672">
    <property type="entry name" value="M20_ACY1L2-like"/>
    <property type="match status" value="1"/>
</dbReference>
<dbReference type="PANTHER" id="PTHR30575">
    <property type="entry name" value="PEPTIDASE M20"/>
    <property type="match status" value="1"/>
</dbReference>
<comment type="caution">
    <text evidence="5">The sequence shown here is derived from an EMBL/GenBank/DDBJ whole genome shotgun (WGS) entry which is preliminary data.</text>
</comment>
<proteinExistence type="inferred from homology"/>
<dbReference type="GO" id="GO:0016805">
    <property type="term" value="F:dipeptidase activity"/>
    <property type="evidence" value="ECO:0007669"/>
    <property type="project" value="InterPro"/>
</dbReference>
<dbReference type="AlphaFoldDB" id="A0A9P1H0G2"/>
<feature type="domain" description="Peptidase M20 dimerisation" evidence="4">
    <location>
        <begin position="195"/>
        <end position="282"/>
    </location>
</feature>
<comment type="similarity">
    <text evidence="1">Belongs to the peptidase M20A family.</text>
</comment>
<name>A0A9P1H0G2_9PEZI</name>
<keyword evidence="3" id="KW-0732">Signal</keyword>
<dbReference type="InterPro" id="IPR036264">
    <property type="entry name" value="Bact_exopeptidase_dim_dom"/>
</dbReference>
<evidence type="ECO:0000256" key="1">
    <source>
        <dbReference type="PIRNR" id="PIRNR037226"/>
    </source>
</evidence>
<dbReference type="InterPro" id="IPR052030">
    <property type="entry name" value="Peptidase_M20/M20A_hydrolases"/>
</dbReference>
<dbReference type="OrthoDB" id="6119954at2759"/>